<feature type="region of interest" description="Disordered" evidence="1">
    <location>
        <begin position="1"/>
        <end position="115"/>
    </location>
</feature>
<dbReference type="InParanoid" id="K3ZDQ3"/>
<protein>
    <submittedName>
        <fullName evidence="2">Uncharacterized protein</fullName>
    </submittedName>
</protein>
<dbReference type="EnsemblPlants" id="KQL15779">
    <property type="protein sequence ID" value="KQL15779"/>
    <property type="gene ID" value="SETIT_024692mg"/>
</dbReference>
<feature type="compositionally biased region" description="Low complexity" evidence="1">
    <location>
        <begin position="21"/>
        <end position="32"/>
    </location>
</feature>
<dbReference type="EMBL" id="AGNK02001779">
    <property type="status" value="NOT_ANNOTATED_CDS"/>
    <property type="molecule type" value="Genomic_DNA"/>
</dbReference>
<reference evidence="3" key="1">
    <citation type="journal article" date="2012" name="Nat. Biotechnol.">
        <title>Reference genome sequence of the model plant Setaria.</title>
        <authorList>
            <person name="Bennetzen J.L."/>
            <person name="Schmutz J."/>
            <person name="Wang H."/>
            <person name="Percifield R."/>
            <person name="Hawkins J."/>
            <person name="Pontaroli A.C."/>
            <person name="Estep M."/>
            <person name="Feng L."/>
            <person name="Vaughn J.N."/>
            <person name="Grimwood J."/>
            <person name="Jenkins J."/>
            <person name="Barry K."/>
            <person name="Lindquist E."/>
            <person name="Hellsten U."/>
            <person name="Deshpande S."/>
            <person name="Wang X."/>
            <person name="Wu X."/>
            <person name="Mitros T."/>
            <person name="Triplett J."/>
            <person name="Yang X."/>
            <person name="Ye C.Y."/>
            <person name="Mauro-Herrera M."/>
            <person name="Wang L."/>
            <person name="Li P."/>
            <person name="Sharma M."/>
            <person name="Sharma R."/>
            <person name="Ronald P.C."/>
            <person name="Panaud O."/>
            <person name="Kellogg E.A."/>
            <person name="Brutnell T.P."/>
            <person name="Doust A.N."/>
            <person name="Tuskan G.A."/>
            <person name="Rokhsar D."/>
            <person name="Devos K.M."/>
        </authorList>
    </citation>
    <scope>NUCLEOTIDE SEQUENCE [LARGE SCALE GENOMIC DNA]</scope>
    <source>
        <strain evidence="3">cv. Yugu1</strain>
    </source>
</reference>
<evidence type="ECO:0000313" key="3">
    <source>
        <dbReference type="Proteomes" id="UP000004995"/>
    </source>
</evidence>
<dbReference type="STRING" id="4555.K3ZDQ3"/>
<feature type="compositionally biased region" description="Low complexity" evidence="1">
    <location>
        <begin position="43"/>
        <end position="62"/>
    </location>
</feature>
<dbReference type="AlphaFoldDB" id="K3ZDQ3"/>
<evidence type="ECO:0000313" key="2">
    <source>
        <dbReference type="EnsemblPlants" id="KQL15779"/>
    </source>
</evidence>
<sequence length="329" mass="33908">LIRRRRRLASAIDPTIVSKHAPPSASSNPSSSPHRRLASAIDPAIASKHAPPSASSNSSSSPLGWPPAQAEGSGGDTGVRRLLDWASSPVQDGPCGPGPLSSSPRAPAAGAGGSEGLSGGAPIFNRPSIAACFSHCSDEFSCYSGSSSSSSYSGVSARSCVSDSTRRGRLVDPLRVLSVVASLRRINPKMFAEAIGALFHSGAEKKRKGVWIKVDNYEDQSERSSAVASEGSTVTAATSAGSTATSGRCRRPPRASGGRGGGGEKAPRRAEAIMQWFSRSQAGPATENDICAAVGDNSGMSKAIRWLLKQEGGLRRAGTGGLLDPYVYM</sequence>
<dbReference type="HOGENOM" id="CLU_988342_0_0_1"/>
<dbReference type="Proteomes" id="UP000004995">
    <property type="component" value="Unassembled WGS sequence"/>
</dbReference>
<feature type="compositionally biased region" description="Low complexity" evidence="1">
    <location>
        <begin position="98"/>
        <end position="109"/>
    </location>
</feature>
<feature type="compositionally biased region" description="Low complexity" evidence="1">
    <location>
        <begin position="224"/>
        <end position="247"/>
    </location>
</feature>
<dbReference type="PANTHER" id="PTHR34799:SF2">
    <property type="entry name" value="OS07G0656300 PROTEIN"/>
    <property type="match status" value="1"/>
</dbReference>
<name>K3ZDQ3_SETIT</name>
<proteinExistence type="predicted"/>
<reference evidence="2" key="2">
    <citation type="submission" date="2018-08" db="UniProtKB">
        <authorList>
            <consortium name="EnsemblPlants"/>
        </authorList>
    </citation>
    <scope>IDENTIFICATION</scope>
    <source>
        <strain evidence="2">Yugu1</strain>
    </source>
</reference>
<accession>K3ZDQ3</accession>
<organism evidence="2 3">
    <name type="scientific">Setaria italica</name>
    <name type="common">Foxtail millet</name>
    <name type="synonym">Panicum italicum</name>
    <dbReference type="NCBI Taxonomy" id="4555"/>
    <lineage>
        <taxon>Eukaryota</taxon>
        <taxon>Viridiplantae</taxon>
        <taxon>Streptophyta</taxon>
        <taxon>Embryophyta</taxon>
        <taxon>Tracheophyta</taxon>
        <taxon>Spermatophyta</taxon>
        <taxon>Magnoliopsida</taxon>
        <taxon>Liliopsida</taxon>
        <taxon>Poales</taxon>
        <taxon>Poaceae</taxon>
        <taxon>PACMAD clade</taxon>
        <taxon>Panicoideae</taxon>
        <taxon>Panicodae</taxon>
        <taxon>Paniceae</taxon>
        <taxon>Cenchrinae</taxon>
        <taxon>Setaria</taxon>
    </lineage>
</organism>
<evidence type="ECO:0000256" key="1">
    <source>
        <dbReference type="SAM" id="MobiDB-lite"/>
    </source>
</evidence>
<dbReference type="PANTHER" id="PTHR34799">
    <property type="entry name" value="OS07G0656300 PROTEIN"/>
    <property type="match status" value="1"/>
</dbReference>
<feature type="region of interest" description="Disordered" evidence="1">
    <location>
        <begin position="222"/>
        <end position="268"/>
    </location>
</feature>
<dbReference type="eggNOG" id="ENOG502S2B4">
    <property type="taxonomic scope" value="Eukaryota"/>
</dbReference>
<dbReference type="Gramene" id="KQL15779">
    <property type="protein sequence ID" value="KQL15779"/>
    <property type="gene ID" value="SETIT_024692mg"/>
</dbReference>
<keyword evidence="3" id="KW-1185">Reference proteome</keyword>